<dbReference type="PANTHER" id="PTHR11533:SF174">
    <property type="entry name" value="PUROMYCIN-SENSITIVE AMINOPEPTIDASE-RELATED"/>
    <property type="match status" value="1"/>
</dbReference>
<protein>
    <submittedName>
        <fullName evidence="4">M1 family metallopeptidase</fullName>
    </submittedName>
</protein>
<keyword evidence="1" id="KW-0732">Signal</keyword>
<dbReference type="Proteomes" id="UP000306552">
    <property type="component" value="Unassembled WGS sequence"/>
</dbReference>
<dbReference type="GO" id="GO:0008270">
    <property type="term" value="F:zinc ion binding"/>
    <property type="evidence" value="ECO:0007669"/>
    <property type="project" value="InterPro"/>
</dbReference>
<feature type="domain" description="Aminopeptidase N-like N-terminal" evidence="3">
    <location>
        <begin position="48"/>
        <end position="225"/>
    </location>
</feature>
<evidence type="ECO:0000313" key="5">
    <source>
        <dbReference type="Proteomes" id="UP000306552"/>
    </source>
</evidence>
<dbReference type="GO" id="GO:0016020">
    <property type="term" value="C:membrane"/>
    <property type="evidence" value="ECO:0007669"/>
    <property type="project" value="TreeGrafter"/>
</dbReference>
<dbReference type="Gene3D" id="2.60.40.1730">
    <property type="entry name" value="tricorn interacting facor f3 domain"/>
    <property type="match status" value="1"/>
</dbReference>
<dbReference type="SUPFAM" id="SSF55486">
    <property type="entry name" value="Metalloproteases ('zincins'), catalytic domain"/>
    <property type="match status" value="1"/>
</dbReference>
<dbReference type="InterPro" id="IPR050344">
    <property type="entry name" value="Peptidase_M1_aminopeptidases"/>
</dbReference>
<dbReference type="PANTHER" id="PTHR11533">
    <property type="entry name" value="PROTEASE M1 ZINC METALLOPROTEASE"/>
    <property type="match status" value="1"/>
</dbReference>
<evidence type="ECO:0000256" key="1">
    <source>
        <dbReference type="SAM" id="SignalP"/>
    </source>
</evidence>
<dbReference type="Gene3D" id="1.10.390.10">
    <property type="entry name" value="Neutral Protease Domain 2"/>
    <property type="match status" value="1"/>
</dbReference>
<reference evidence="4 5" key="1">
    <citation type="submission" date="2019-04" db="EMBL/GenBank/DDBJ databases">
        <title>Psychroflexus halotolerans sp. nov., isolated from a marine solar saltern.</title>
        <authorList>
            <person name="Feng X."/>
        </authorList>
    </citation>
    <scope>NUCLEOTIDE SEQUENCE [LARGE SCALE GENOMIC DNA]</scope>
    <source>
        <strain evidence="4 5">WDS2C27</strain>
    </source>
</reference>
<gene>
    <name evidence="4" type="ORF">FCN74_09635</name>
</gene>
<dbReference type="Pfam" id="PF17900">
    <property type="entry name" value="Peptidase_M1_N"/>
    <property type="match status" value="1"/>
</dbReference>
<evidence type="ECO:0000313" key="4">
    <source>
        <dbReference type="EMBL" id="TKS56255.1"/>
    </source>
</evidence>
<feature type="chain" id="PRO_5020316228" evidence="1">
    <location>
        <begin position="19"/>
        <end position="546"/>
    </location>
</feature>
<dbReference type="InterPro" id="IPR042097">
    <property type="entry name" value="Aminopeptidase_N-like_N_sf"/>
</dbReference>
<feature type="domain" description="Peptidase M1 membrane alanine aminopeptidase" evidence="2">
    <location>
        <begin position="263"/>
        <end position="467"/>
    </location>
</feature>
<proteinExistence type="predicted"/>
<dbReference type="OrthoDB" id="100605at2"/>
<sequence>MKLIFTAFIVFISLNLSAQLLNQNNKYTKADTLRGSLRPERTAFDMLKYSLSINVDPKTKKISGYNTIKFKVLMNQDLMQLDLFENMTIDSIVFQGEHLKYNREYNAVFIDFKNQLKNDTIHELKFYYHGKPTIAKNPPWDGGFVFEKDNNGKPWIAVAVQGTGASLWYPNKDHLSDETDSAEIKITVPENLTAVSNGRLVNQIQNQDSNLKTFHWQVTYPINNYNITLNVGDYVHFSDQFQDLDLEYYVLRDNLDKAKKHFEQVKPMMSCFYDKLGEYPFKNDSFKLVETPYLGMEHQSAVAYGNKYLNGYMGGDLSGTGYGLKFDYLIIHESAHEWFGNSISVKDIADLWIHEGFTTYAESIFVECEYGKKAALDYIYGQRRMISNNRALVGEYGVNHEGSSDMYAKGSNMINTLRTLLGDDDLWWKTLKDFNQEFAYKTTTTKEVVRFFSQSLNKDLTAFFKQYLYHKAIPELVFKSDPQSNKVKYKWDVNVKDFDMPVELKIGKNTKWIYPEAETWKALKIEPEQVIEIDEKQFYIDVKFAN</sequence>
<dbReference type="CDD" id="cd09603">
    <property type="entry name" value="M1_APN_like"/>
    <property type="match status" value="1"/>
</dbReference>
<dbReference type="GO" id="GO:0005737">
    <property type="term" value="C:cytoplasm"/>
    <property type="evidence" value="ECO:0007669"/>
    <property type="project" value="TreeGrafter"/>
</dbReference>
<dbReference type="InterPro" id="IPR014782">
    <property type="entry name" value="Peptidase_M1_dom"/>
</dbReference>
<dbReference type="InterPro" id="IPR027268">
    <property type="entry name" value="Peptidase_M4/M1_CTD_sf"/>
</dbReference>
<evidence type="ECO:0000259" key="3">
    <source>
        <dbReference type="Pfam" id="PF17900"/>
    </source>
</evidence>
<accession>A0A4V6AM72</accession>
<dbReference type="GO" id="GO:0070006">
    <property type="term" value="F:metalloaminopeptidase activity"/>
    <property type="evidence" value="ECO:0007669"/>
    <property type="project" value="TreeGrafter"/>
</dbReference>
<dbReference type="InterPro" id="IPR045357">
    <property type="entry name" value="Aminopeptidase_N-like_N"/>
</dbReference>
<dbReference type="GO" id="GO:0043171">
    <property type="term" value="P:peptide catabolic process"/>
    <property type="evidence" value="ECO:0007669"/>
    <property type="project" value="TreeGrafter"/>
</dbReference>
<keyword evidence="5" id="KW-1185">Reference proteome</keyword>
<name>A0A4V6AM72_9FLAO</name>
<dbReference type="SUPFAM" id="SSF63737">
    <property type="entry name" value="Leukotriene A4 hydrolase N-terminal domain"/>
    <property type="match status" value="1"/>
</dbReference>
<dbReference type="RefSeq" id="WP_138932371.1">
    <property type="nucleotide sequence ID" value="NZ_SWMU01000003.1"/>
</dbReference>
<evidence type="ECO:0000259" key="2">
    <source>
        <dbReference type="Pfam" id="PF01433"/>
    </source>
</evidence>
<dbReference type="AlphaFoldDB" id="A0A4V6AM72"/>
<dbReference type="EMBL" id="SWMU01000003">
    <property type="protein sequence ID" value="TKS56255.1"/>
    <property type="molecule type" value="Genomic_DNA"/>
</dbReference>
<dbReference type="GO" id="GO:0042277">
    <property type="term" value="F:peptide binding"/>
    <property type="evidence" value="ECO:0007669"/>
    <property type="project" value="TreeGrafter"/>
</dbReference>
<dbReference type="GO" id="GO:0005615">
    <property type="term" value="C:extracellular space"/>
    <property type="evidence" value="ECO:0007669"/>
    <property type="project" value="TreeGrafter"/>
</dbReference>
<dbReference type="Pfam" id="PF01433">
    <property type="entry name" value="Peptidase_M1"/>
    <property type="match status" value="1"/>
</dbReference>
<comment type="caution">
    <text evidence="4">The sequence shown here is derived from an EMBL/GenBank/DDBJ whole genome shotgun (WGS) entry which is preliminary data.</text>
</comment>
<feature type="signal peptide" evidence="1">
    <location>
        <begin position="1"/>
        <end position="18"/>
    </location>
</feature>
<organism evidence="4 5">
    <name type="scientific">Mesohalobacter halotolerans</name>
    <dbReference type="NCBI Taxonomy" id="1883405"/>
    <lineage>
        <taxon>Bacteria</taxon>
        <taxon>Pseudomonadati</taxon>
        <taxon>Bacteroidota</taxon>
        <taxon>Flavobacteriia</taxon>
        <taxon>Flavobacteriales</taxon>
        <taxon>Flavobacteriaceae</taxon>
        <taxon>Mesohalobacter</taxon>
    </lineage>
</organism>